<comment type="caution">
    <text evidence="2">The sequence shown here is derived from an EMBL/GenBank/DDBJ whole genome shotgun (WGS) entry which is preliminary data.</text>
</comment>
<keyword evidence="1" id="KW-0472">Membrane</keyword>
<evidence type="ECO:0000256" key="1">
    <source>
        <dbReference type="SAM" id="Phobius"/>
    </source>
</evidence>
<reference evidence="2 3" key="1">
    <citation type="submission" date="2019-03" db="EMBL/GenBank/DDBJ databases">
        <title>Metabolic reconstructions from genomes of highly enriched 'Candidatus Accumulibacter' and 'Candidatus Competibacter' bioreactor populations.</title>
        <authorList>
            <person name="Annavajhala M.K."/>
            <person name="Welles L."/>
            <person name="Abbas B."/>
            <person name="Sorokin D."/>
            <person name="Park H."/>
            <person name="Van Loosdrecht M."/>
            <person name="Chandran K."/>
        </authorList>
    </citation>
    <scope>NUCLEOTIDE SEQUENCE [LARGE SCALE GENOMIC DNA]</scope>
    <source>
        <strain evidence="2 3">SBR_G</strain>
    </source>
</reference>
<organism evidence="2 3">
    <name type="scientific">Candidatus Competibacter phosphatis</name>
    <dbReference type="NCBI Taxonomy" id="221280"/>
    <lineage>
        <taxon>Bacteria</taxon>
        <taxon>Pseudomonadati</taxon>
        <taxon>Pseudomonadota</taxon>
        <taxon>Gammaproteobacteria</taxon>
        <taxon>Candidatus Competibacteraceae</taxon>
        <taxon>Candidatus Competibacter</taxon>
    </lineage>
</organism>
<evidence type="ECO:0000313" key="2">
    <source>
        <dbReference type="EMBL" id="NMQ17811.1"/>
    </source>
</evidence>
<gene>
    <name evidence="2" type="ORF">E4P82_00485</name>
</gene>
<dbReference type="Proteomes" id="UP000760480">
    <property type="component" value="Unassembled WGS sequence"/>
</dbReference>
<keyword evidence="1" id="KW-0812">Transmembrane</keyword>
<accession>A0ABX1TII2</accession>
<dbReference type="RefSeq" id="WP_169247065.1">
    <property type="nucleotide sequence ID" value="NZ_SPMZ01000002.1"/>
</dbReference>
<keyword evidence="3" id="KW-1185">Reference proteome</keyword>
<feature type="transmembrane region" description="Helical" evidence="1">
    <location>
        <begin position="106"/>
        <end position="124"/>
    </location>
</feature>
<keyword evidence="1" id="KW-1133">Transmembrane helix</keyword>
<evidence type="ECO:0000313" key="3">
    <source>
        <dbReference type="Proteomes" id="UP000760480"/>
    </source>
</evidence>
<protein>
    <submittedName>
        <fullName evidence="2">Uncharacterized protein</fullName>
    </submittedName>
</protein>
<sequence length="158" mass="18188">MILVVEWMGVRPLWQLRRSTRIERAWFLVFLLIPTITLLAYLGHKAQFGSFFELRDNRLFTPYERVITQPGILLSYLYDLLIPKAGYAGLYQENYPFARSLISPPTTLISLILVASLAGLAVWLRKRLPLVALALLFFSGRSSDRVHRPDARTQVRTP</sequence>
<name>A0ABX1TII2_9GAMM</name>
<dbReference type="EMBL" id="SPMZ01000002">
    <property type="protein sequence ID" value="NMQ17811.1"/>
    <property type="molecule type" value="Genomic_DNA"/>
</dbReference>
<feature type="transmembrane region" description="Helical" evidence="1">
    <location>
        <begin position="25"/>
        <end position="44"/>
    </location>
</feature>
<proteinExistence type="predicted"/>